<dbReference type="Proteomes" id="UP000632766">
    <property type="component" value="Unassembled WGS sequence"/>
</dbReference>
<sequence>MNHLINELLKNIKSDDEHIRSNAITDISLILEMNSWQLPLEKRMSRYRILIKEELININLSQSEEAKIVEFIQK</sequence>
<organism evidence="1 2">
    <name type="scientific">Amazonocrinis nigriterrae CENA67</name>
    <dbReference type="NCBI Taxonomy" id="2794033"/>
    <lineage>
        <taxon>Bacteria</taxon>
        <taxon>Bacillati</taxon>
        <taxon>Cyanobacteriota</taxon>
        <taxon>Cyanophyceae</taxon>
        <taxon>Nostocales</taxon>
        <taxon>Nostocaceae</taxon>
        <taxon>Amazonocrinis</taxon>
        <taxon>Amazonocrinis nigriterrae</taxon>
    </lineage>
</organism>
<evidence type="ECO:0000313" key="2">
    <source>
        <dbReference type="Proteomes" id="UP000632766"/>
    </source>
</evidence>
<dbReference type="EMBL" id="JAECZC010000086">
    <property type="protein sequence ID" value="MBH8566282.1"/>
    <property type="molecule type" value="Genomic_DNA"/>
</dbReference>
<name>A0A8J7HZI7_9NOST</name>
<dbReference type="RefSeq" id="WP_198128039.1">
    <property type="nucleotide sequence ID" value="NZ_JAECZC010000086.1"/>
</dbReference>
<proteinExistence type="predicted"/>
<dbReference type="AlphaFoldDB" id="A0A8J7HZI7"/>
<reference evidence="1 2" key="1">
    <citation type="journal article" date="2021" name="Int. J. Syst. Evol. Microbiol.">
        <title>Amazonocrinis nigriterrae gen. nov., sp. nov., Atlanticothrix silvestris gen. nov., sp. nov. and Dendronalium phyllosphericum gen. nov., sp. nov., nostocacean cyanobacteria from Brazilian environments.</title>
        <authorList>
            <person name="Alvarenga D.O."/>
            <person name="Andreote A.P.D."/>
            <person name="Branco L.H.Z."/>
            <person name="Delbaje E."/>
            <person name="Cruz R.B."/>
            <person name="Varani A.M."/>
            <person name="Fiore M.F."/>
        </authorList>
    </citation>
    <scope>NUCLEOTIDE SEQUENCE [LARGE SCALE GENOMIC DNA]</scope>
    <source>
        <strain evidence="1 2">CENA67</strain>
    </source>
</reference>
<comment type="caution">
    <text evidence="1">The sequence shown here is derived from an EMBL/GenBank/DDBJ whole genome shotgun (WGS) entry which is preliminary data.</text>
</comment>
<evidence type="ECO:0000313" key="1">
    <source>
        <dbReference type="EMBL" id="MBH8566282.1"/>
    </source>
</evidence>
<protein>
    <submittedName>
        <fullName evidence="1">Uncharacterized protein</fullName>
    </submittedName>
</protein>
<keyword evidence="2" id="KW-1185">Reference proteome</keyword>
<gene>
    <name evidence="1" type="ORF">I8748_29695</name>
</gene>
<accession>A0A8J7HZI7</accession>